<feature type="region of interest" description="Disordered" evidence="1">
    <location>
        <begin position="22"/>
        <end position="49"/>
    </location>
</feature>
<organism evidence="2">
    <name type="scientific">marine sediment metagenome</name>
    <dbReference type="NCBI Taxonomy" id="412755"/>
    <lineage>
        <taxon>unclassified sequences</taxon>
        <taxon>metagenomes</taxon>
        <taxon>ecological metagenomes</taxon>
    </lineage>
</organism>
<sequence length="49" mass="5487">MALDAPDGQAVVVMAYPHRERDVRQRPFGPNCQRRGTNGLTPPVRHAFT</sequence>
<gene>
    <name evidence="2" type="ORF">LCGC14_1660480</name>
</gene>
<comment type="caution">
    <text evidence="2">The sequence shown here is derived from an EMBL/GenBank/DDBJ whole genome shotgun (WGS) entry which is preliminary data.</text>
</comment>
<protein>
    <submittedName>
        <fullName evidence="2">Uncharacterized protein</fullName>
    </submittedName>
</protein>
<proteinExistence type="predicted"/>
<evidence type="ECO:0000313" key="2">
    <source>
        <dbReference type="EMBL" id="KKM18958.1"/>
    </source>
</evidence>
<name>A0A0F9KA36_9ZZZZ</name>
<dbReference type="EMBL" id="LAZR01014101">
    <property type="protein sequence ID" value="KKM18958.1"/>
    <property type="molecule type" value="Genomic_DNA"/>
</dbReference>
<dbReference type="AlphaFoldDB" id="A0A0F9KA36"/>
<reference evidence="2" key="1">
    <citation type="journal article" date="2015" name="Nature">
        <title>Complex archaea that bridge the gap between prokaryotes and eukaryotes.</title>
        <authorList>
            <person name="Spang A."/>
            <person name="Saw J.H."/>
            <person name="Jorgensen S.L."/>
            <person name="Zaremba-Niedzwiedzka K."/>
            <person name="Martijn J."/>
            <person name="Lind A.E."/>
            <person name="van Eijk R."/>
            <person name="Schleper C."/>
            <person name="Guy L."/>
            <person name="Ettema T.J."/>
        </authorList>
    </citation>
    <scope>NUCLEOTIDE SEQUENCE</scope>
</reference>
<accession>A0A0F9KA36</accession>
<evidence type="ECO:0000256" key="1">
    <source>
        <dbReference type="SAM" id="MobiDB-lite"/>
    </source>
</evidence>